<reference evidence="2 3" key="1">
    <citation type="journal article" date="2015" name="Proc. Natl. Acad. Sci. U.S.A.">
        <title>The resurrection genome of Boea hygrometrica: A blueprint for survival of dehydration.</title>
        <authorList>
            <person name="Xiao L."/>
            <person name="Yang G."/>
            <person name="Zhang L."/>
            <person name="Yang X."/>
            <person name="Zhao S."/>
            <person name="Ji Z."/>
            <person name="Zhou Q."/>
            <person name="Hu M."/>
            <person name="Wang Y."/>
            <person name="Chen M."/>
            <person name="Xu Y."/>
            <person name="Jin H."/>
            <person name="Xiao X."/>
            <person name="Hu G."/>
            <person name="Bao F."/>
            <person name="Hu Y."/>
            <person name="Wan P."/>
            <person name="Li L."/>
            <person name="Deng X."/>
            <person name="Kuang T."/>
            <person name="Xiang C."/>
            <person name="Zhu J.K."/>
            <person name="Oliver M.J."/>
            <person name="He Y."/>
        </authorList>
    </citation>
    <scope>NUCLEOTIDE SEQUENCE [LARGE SCALE GENOMIC DNA]</scope>
    <source>
        <strain evidence="3">cv. XS01</strain>
    </source>
</reference>
<proteinExistence type="predicted"/>
<sequence length="85" mass="9918">MHTQVDTSMNFTAIKQRTSDNLIRRNPHPSTTCIASSIRPTRQRRSIKHPYAQFEAQFRTHESSSHNNVVPHQQILHDHKHLAIQ</sequence>
<protein>
    <submittedName>
        <fullName evidence="2">Uncharacterized protein</fullName>
    </submittedName>
</protein>
<evidence type="ECO:0000313" key="3">
    <source>
        <dbReference type="Proteomes" id="UP000250235"/>
    </source>
</evidence>
<feature type="region of interest" description="Disordered" evidence="1">
    <location>
        <begin position="1"/>
        <end position="34"/>
    </location>
</feature>
<organism evidence="2 3">
    <name type="scientific">Dorcoceras hygrometricum</name>
    <dbReference type="NCBI Taxonomy" id="472368"/>
    <lineage>
        <taxon>Eukaryota</taxon>
        <taxon>Viridiplantae</taxon>
        <taxon>Streptophyta</taxon>
        <taxon>Embryophyta</taxon>
        <taxon>Tracheophyta</taxon>
        <taxon>Spermatophyta</taxon>
        <taxon>Magnoliopsida</taxon>
        <taxon>eudicotyledons</taxon>
        <taxon>Gunneridae</taxon>
        <taxon>Pentapetalae</taxon>
        <taxon>asterids</taxon>
        <taxon>lamiids</taxon>
        <taxon>Lamiales</taxon>
        <taxon>Gesneriaceae</taxon>
        <taxon>Didymocarpoideae</taxon>
        <taxon>Trichosporeae</taxon>
        <taxon>Loxocarpinae</taxon>
        <taxon>Dorcoceras</taxon>
    </lineage>
</organism>
<feature type="region of interest" description="Disordered" evidence="1">
    <location>
        <begin position="60"/>
        <end position="85"/>
    </location>
</feature>
<feature type="compositionally biased region" description="Polar residues" evidence="1">
    <location>
        <begin position="1"/>
        <end position="21"/>
    </location>
</feature>
<dbReference type="EMBL" id="KV011879">
    <property type="protein sequence ID" value="KZV25397.1"/>
    <property type="molecule type" value="Genomic_DNA"/>
</dbReference>
<keyword evidence="3" id="KW-1185">Reference proteome</keyword>
<dbReference type="Proteomes" id="UP000250235">
    <property type="component" value="Unassembled WGS sequence"/>
</dbReference>
<evidence type="ECO:0000313" key="2">
    <source>
        <dbReference type="EMBL" id="KZV25397.1"/>
    </source>
</evidence>
<accession>A0A2Z7B1K7</accession>
<name>A0A2Z7B1K7_9LAMI</name>
<dbReference type="AlphaFoldDB" id="A0A2Z7B1K7"/>
<evidence type="ECO:0000256" key="1">
    <source>
        <dbReference type="SAM" id="MobiDB-lite"/>
    </source>
</evidence>
<gene>
    <name evidence="2" type="ORF">F511_07281</name>
</gene>